<dbReference type="EMBL" id="AAGW02040576">
    <property type="status" value="NOT_ANNOTATED_CDS"/>
    <property type="molecule type" value="Genomic_DNA"/>
</dbReference>
<dbReference type="Ensembl" id="ENSOCUT00000013541.3">
    <property type="protein sequence ID" value="ENSOCUP00000036958.1"/>
    <property type="gene ID" value="ENSOCUG00000013548.3"/>
</dbReference>
<reference evidence="1" key="2">
    <citation type="submission" date="2025-08" db="UniProtKB">
        <authorList>
            <consortium name="Ensembl"/>
        </authorList>
    </citation>
    <scope>IDENTIFICATION</scope>
    <source>
        <strain evidence="1">Thorbecke</strain>
    </source>
</reference>
<accession>A0A5F9CTJ1</accession>
<sequence>MAQVLRSLPDLNKTKMFLFGRSLRGMVAIHLASGLSDQLIPAVMMKQLYELSPQRTKRLAIFPEGTHNDTWQCQGYFTALEQFIQQVMKSHSPEEMAKRSRISNVEISLYKTESS</sequence>
<dbReference type="InterPro" id="IPR029058">
    <property type="entry name" value="AB_hydrolase_fold"/>
</dbReference>
<evidence type="ECO:0000313" key="2">
    <source>
        <dbReference type="Proteomes" id="UP000001811"/>
    </source>
</evidence>
<dbReference type="GeneTree" id="ENSGT00940000175469"/>
<dbReference type="Proteomes" id="UP000001811">
    <property type="component" value="Chromosome X"/>
</dbReference>
<reference evidence="1" key="3">
    <citation type="submission" date="2025-09" db="UniProtKB">
        <authorList>
            <consortium name="Ensembl"/>
        </authorList>
    </citation>
    <scope>IDENTIFICATION</scope>
    <source>
        <strain evidence="1">Thorbecke</strain>
    </source>
</reference>
<dbReference type="AlphaFoldDB" id="A0A5F9CTJ1"/>
<dbReference type="Gene3D" id="3.40.50.1820">
    <property type="entry name" value="alpha/beta hydrolase"/>
    <property type="match status" value="1"/>
</dbReference>
<proteinExistence type="predicted"/>
<organism evidence="1 2">
    <name type="scientific">Oryctolagus cuniculus</name>
    <name type="common">Rabbit</name>
    <dbReference type="NCBI Taxonomy" id="9986"/>
    <lineage>
        <taxon>Eukaryota</taxon>
        <taxon>Metazoa</taxon>
        <taxon>Chordata</taxon>
        <taxon>Craniata</taxon>
        <taxon>Vertebrata</taxon>
        <taxon>Euteleostomi</taxon>
        <taxon>Mammalia</taxon>
        <taxon>Eutheria</taxon>
        <taxon>Euarchontoglires</taxon>
        <taxon>Glires</taxon>
        <taxon>Lagomorpha</taxon>
        <taxon>Leporidae</taxon>
        <taxon>Oryctolagus</taxon>
    </lineage>
</organism>
<reference evidence="1 2" key="1">
    <citation type="journal article" date="2011" name="Nature">
        <title>A high-resolution map of human evolutionary constraint using 29 mammals.</title>
        <authorList>
            <person name="Lindblad-Toh K."/>
            <person name="Garber M."/>
            <person name="Zuk O."/>
            <person name="Lin M.F."/>
            <person name="Parker B.J."/>
            <person name="Washietl S."/>
            <person name="Kheradpour P."/>
            <person name="Ernst J."/>
            <person name="Jordan G."/>
            <person name="Mauceli E."/>
            <person name="Ward L.D."/>
            <person name="Lowe C.B."/>
            <person name="Holloway A.K."/>
            <person name="Clamp M."/>
            <person name="Gnerre S."/>
            <person name="Alfoldi J."/>
            <person name="Beal K."/>
            <person name="Chang J."/>
            <person name="Clawson H."/>
            <person name="Cuff J."/>
            <person name="Di Palma F."/>
            <person name="Fitzgerald S."/>
            <person name="Flicek P."/>
            <person name="Guttman M."/>
            <person name="Hubisz M.J."/>
            <person name="Jaffe D.B."/>
            <person name="Jungreis I."/>
            <person name="Kent W.J."/>
            <person name="Kostka D."/>
            <person name="Lara M."/>
            <person name="Martins A.L."/>
            <person name="Massingham T."/>
            <person name="Moltke I."/>
            <person name="Raney B.J."/>
            <person name="Rasmussen M.D."/>
            <person name="Robinson J."/>
            <person name="Stark A."/>
            <person name="Vilella A.J."/>
            <person name="Wen J."/>
            <person name="Xie X."/>
            <person name="Zody M.C."/>
            <person name="Baldwin J."/>
            <person name="Bloom T."/>
            <person name="Chin C.W."/>
            <person name="Heiman D."/>
            <person name="Nicol R."/>
            <person name="Nusbaum C."/>
            <person name="Young S."/>
            <person name="Wilkinson J."/>
            <person name="Worley K.C."/>
            <person name="Kovar C.L."/>
            <person name="Muzny D.M."/>
            <person name="Gibbs R.A."/>
            <person name="Cree A."/>
            <person name="Dihn H.H."/>
            <person name="Fowler G."/>
            <person name="Jhangiani S."/>
            <person name="Joshi V."/>
            <person name="Lee S."/>
            <person name="Lewis L.R."/>
            <person name="Nazareth L.V."/>
            <person name="Okwuonu G."/>
            <person name="Santibanez J."/>
            <person name="Warren W.C."/>
            <person name="Mardis E.R."/>
            <person name="Weinstock G.M."/>
            <person name="Wilson R.K."/>
            <person name="Delehaunty K."/>
            <person name="Dooling D."/>
            <person name="Fronik C."/>
            <person name="Fulton L."/>
            <person name="Fulton B."/>
            <person name="Graves T."/>
            <person name="Minx P."/>
            <person name="Sodergren E."/>
            <person name="Birney E."/>
            <person name="Margulies E.H."/>
            <person name="Herrero J."/>
            <person name="Green E.D."/>
            <person name="Haussler D."/>
            <person name="Siepel A."/>
            <person name="Goldman N."/>
            <person name="Pollard K.S."/>
            <person name="Pedersen J.S."/>
            <person name="Lander E.S."/>
            <person name="Kellis M."/>
        </authorList>
    </citation>
    <scope>NUCLEOTIDE SEQUENCE [LARGE SCALE GENOMIC DNA]</scope>
    <source>
        <strain evidence="1 2">Thorbecke inbred</strain>
    </source>
</reference>
<protein>
    <submittedName>
        <fullName evidence="1">Uncharacterized protein</fullName>
    </submittedName>
</protein>
<dbReference type="InParanoid" id="A0A5F9CTJ1"/>
<keyword evidence="2" id="KW-1185">Reference proteome</keyword>
<evidence type="ECO:0000313" key="1">
    <source>
        <dbReference type="Ensembl" id="ENSOCUP00000036958.1"/>
    </source>
</evidence>
<dbReference type="SUPFAM" id="SSF53474">
    <property type="entry name" value="alpha/beta-Hydrolases"/>
    <property type="match status" value="1"/>
</dbReference>
<name>A0A5F9CTJ1_RABIT</name>